<keyword evidence="5 7" id="KW-1133">Transmembrane helix</keyword>
<evidence type="ECO:0000313" key="9">
    <source>
        <dbReference type="Proteomes" id="UP000472260"/>
    </source>
</evidence>
<feature type="transmembrane region" description="Helical" evidence="7">
    <location>
        <begin position="232"/>
        <end position="249"/>
    </location>
</feature>
<evidence type="ECO:0000256" key="6">
    <source>
        <dbReference type="ARBA" id="ARBA00023136"/>
    </source>
</evidence>
<comment type="similarity">
    <text evidence="2">Belongs to the SLC29A/ENT transporter (TC 2.A.57) family.</text>
</comment>
<feature type="transmembrane region" description="Helical" evidence="7">
    <location>
        <begin position="200"/>
        <end position="220"/>
    </location>
</feature>
<dbReference type="PRINTS" id="PR01130">
    <property type="entry name" value="DERENTRNSPRT"/>
</dbReference>
<keyword evidence="9" id="KW-1185">Reference proteome</keyword>
<dbReference type="GO" id="GO:0005886">
    <property type="term" value="C:plasma membrane"/>
    <property type="evidence" value="ECO:0007669"/>
    <property type="project" value="TreeGrafter"/>
</dbReference>
<dbReference type="AlphaFoldDB" id="A0A671LL12"/>
<organism evidence="8 9">
    <name type="scientific">Sinocyclocheilus anshuiensis</name>
    <dbReference type="NCBI Taxonomy" id="1608454"/>
    <lineage>
        <taxon>Eukaryota</taxon>
        <taxon>Metazoa</taxon>
        <taxon>Chordata</taxon>
        <taxon>Craniata</taxon>
        <taxon>Vertebrata</taxon>
        <taxon>Euteleostomi</taxon>
        <taxon>Actinopterygii</taxon>
        <taxon>Neopterygii</taxon>
        <taxon>Teleostei</taxon>
        <taxon>Ostariophysi</taxon>
        <taxon>Cypriniformes</taxon>
        <taxon>Cyprinidae</taxon>
        <taxon>Cyprininae</taxon>
        <taxon>Sinocyclocheilus</taxon>
    </lineage>
</organism>
<dbReference type="PANTHER" id="PTHR10332:SF9">
    <property type="entry name" value="EQUILIBRATIVE NUCLEOSIDE TRANSPORTER 1"/>
    <property type="match status" value="1"/>
</dbReference>
<feature type="transmembrane region" description="Helical" evidence="7">
    <location>
        <begin position="12"/>
        <end position="32"/>
    </location>
</feature>
<accession>A0A671LL12</accession>
<evidence type="ECO:0000256" key="4">
    <source>
        <dbReference type="ARBA" id="ARBA00022692"/>
    </source>
</evidence>
<evidence type="ECO:0000256" key="7">
    <source>
        <dbReference type="SAM" id="Phobius"/>
    </source>
</evidence>
<dbReference type="Ensembl" id="ENSSANT00000021256.1">
    <property type="protein sequence ID" value="ENSSANP00000019932.1"/>
    <property type="gene ID" value="ENSSANG00000010394.1"/>
</dbReference>
<dbReference type="PIRSF" id="PIRSF016379">
    <property type="entry name" value="ENT"/>
    <property type="match status" value="1"/>
</dbReference>
<evidence type="ECO:0000313" key="8">
    <source>
        <dbReference type="Ensembl" id="ENSSANP00000019932.1"/>
    </source>
</evidence>
<evidence type="ECO:0000256" key="5">
    <source>
        <dbReference type="ARBA" id="ARBA00022989"/>
    </source>
</evidence>
<dbReference type="Proteomes" id="UP000472260">
    <property type="component" value="Unassembled WGS sequence"/>
</dbReference>
<keyword evidence="4 7" id="KW-0812">Transmembrane</keyword>
<proteinExistence type="inferred from homology"/>
<keyword evidence="3" id="KW-0813">Transport</keyword>
<reference evidence="8" key="2">
    <citation type="submission" date="2025-09" db="UniProtKB">
        <authorList>
            <consortium name="Ensembl"/>
        </authorList>
    </citation>
    <scope>IDENTIFICATION</scope>
</reference>
<evidence type="ECO:0000256" key="1">
    <source>
        <dbReference type="ARBA" id="ARBA00004141"/>
    </source>
</evidence>
<sequence length="366" mass="40379">MTAANAPRDRYNAVWIIFFILGLGTLLPWNFFMTATMYFTQRLKDPQTNGEHNHTANGTVVIEGDNRNVLESKFNNVMTLCAMVPLLIFTCLNSFIHQRIPQKLRISGSLSVIFVVFLITAVLVKVEMEPLPFFAFTMIKIICINSFGAILQGSLFGLAGMLPASYTTPIMSGQGLAGTFAAFSMICALASGSALQDSAFGYFITACVVILLAIVSYLALPKMQTCHNCSVSFTDTYFIPVSCFLLFNMMDWAGRSLTAVCMWPGKDSIWLPVLVIARLVFVPLFMLCNVQPRHYLPVLFAHDAWYIIFMILFSFSNGYLASLCMCFGPKKVSQHEAETAGAIMAFFLSLGLAVGAALSFGFRAMI</sequence>
<feature type="transmembrane region" description="Helical" evidence="7">
    <location>
        <begin position="295"/>
        <end position="320"/>
    </location>
</feature>
<dbReference type="InterPro" id="IPR002259">
    <property type="entry name" value="Eqnu_transpt"/>
</dbReference>
<gene>
    <name evidence="8" type="primary">LOC107655740</name>
</gene>
<protein>
    <submittedName>
        <fullName evidence="8">Equilibrative nucleoside transporter 1-like</fullName>
    </submittedName>
</protein>
<dbReference type="Pfam" id="PF01733">
    <property type="entry name" value="Nucleoside_tran"/>
    <property type="match status" value="2"/>
</dbReference>
<dbReference type="PANTHER" id="PTHR10332">
    <property type="entry name" value="EQUILIBRATIVE NUCLEOSIDE TRANSPORTER"/>
    <property type="match status" value="1"/>
</dbReference>
<feature type="transmembrane region" description="Helical" evidence="7">
    <location>
        <begin position="108"/>
        <end position="126"/>
    </location>
</feature>
<comment type="subcellular location">
    <subcellularLocation>
        <location evidence="1">Membrane</location>
        <topology evidence="1">Multi-pass membrane protein</topology>
    </subcellularLocation>
</comment>
<dbReference type="GO" id="GO:0005337">
    <property type="term" value="F:nucleoside transmembrane transporter activity"/>
    <property type="evidence" value="ECO:0007669"/>
    <property type="project" value="InterPro"/>
</dbReference>
<name>A0A671LL12_9TELE</name>
<evidence type="ECO:0000256" key="3">
    <source>
        <dbReference type="ARBA" id="ARBA00022448"/>
    </source>
</evidence>
<evidence type="ECO:0000256" key="2">
    <source>
        <dbReference type="ARBA" id="ARBA00007965"/>
    </source>
</evidence>
<feature type="transmembrane region" description="Helical" evidence="7">
    <location>
        <begin position="138"/>
        <end position="164"/>
    </location>
</feature>
<keyword evidence="6 7" id="KW-0472">Membrane</keyword>
<reference evidence="8" key="1">
    <citation type="submission" date="2025-08" db="UniProtKB">
        <authorList>
            <consortium name="Ensembl"/>
        </authorList>
    </citation>
    <scope>IDENTIFICATION</scope>
</reference>
<feature type="transmembrane region" description="Helical" evidence="7">
    <location>
        <begin position="269"/>
        <end position="288"/>
    </location>
</feature>
<feature type="transmembrane region" description="Helical" evidence="7">
    <location>
        <begin position="77"/>
        <end position="96"/>
    </location>
</feature>
<dbReference type="GO" id="GO:0015862">
    <property type="term" value="P:uridine transmembrane transport"/>
    <property type="evidence" value="ECO:0007669"/>
    <property type="project" value="TreeGrafter"/>
</dbReference>
<feature type="transmembrane region" description="Helical" evidence="7">
    <location>
        <begin position="176"/>
        <end position="194"/>
    </location>
</feature>
<feature type="transmembrane region" description="Helical" evidence="7">
    <location>
        <begin position="340"/>
        <end position="362"/>
    </location>
</feature>